<evidence type="ECO:0000256" key="3">
    <source>
        <dbReference type="ARBA" id="ARBA00010136"/>
    </source>
</evidence>
<evidence type="ECO:0000313" key="15">
    <source>
        <dbReference type="EMBL" id="RNL87058.1"/>
    </source>
</evidence>
<dbReference type="GO" id="GO:0006508">
    <property type="term" value="P:proteolysis"/>
    <property type="evidence" value="ECO:0007669"/>
    <property type="project" value="UniProtKB-KW"/>
</dbReference>
<keyword evidence="10" id="KW-0862">Zinc</keyword>
<dbReference type="Pfam" id="PF01433">
    <property type="entry name" value="Peptidase_M1"/>
    <property type="match status" value="1"/>
</dbReference>
<evidence type="ECO:0000256" key="10">
    <source>
        <dbReference type="ARBA" id="ARBA00022833"/>
    </source>
</evidence>
<dbReference type="Proteomes" id="UP000267469">
    <property type="component" value="Unassembled WGS sequence"/>
</dbReference>
<keyword evidence="8" id="KW-0479">Metal-binding</keyword>
<dbReference type="Pfam" id="PF17900">
    <property type="entry name" value="Peptidase_M1_N"/>
    <property type="match status" value="1"/>
</dbReference>
<dbReference type="InterPro" id="IPR014782">
    <property type="entry name" value="Peptidase_M1_dom"/>
</dbReference>
<dbReference type="RefSeq" id="WP_123216073.1">
    <property type="nucleotide sequence ID" value="NZ_RJTM01000075.1"/>
</dbReference>
<feature type="chain" id="PRO_5018255859" description="Aminopeptidase N" evidence="12">
    <location>
        <begin position="20"/>
        <end position="697"/>
    </location>
</feature>
<dbReference type="Gene3D" id="1.10.390.10">
    <property type="entry name" value="Neutral Protease Domain 2"/>
    <property type="match status" value="1"/>
</dbReference>
<dbReference type="InterPro" id="IPR050344">
    <property type="entry name" value="Peptidase_M1_aminopeptidases"/>
</dbReference>
<comment type="similarity">
    <text evidence="3">Belongs to the peptidase M1 family.</text>
</comment>
<dbReference type="GO" id="GO:0005737">
    <property type="term" value="C:cytoplasm"/>
    <property type="evidence" value="ECO:0007669"/>
    <property type="project" value="TreeGrafter"/>
</dbReference>
<dbReference type="InterPro" id="IPR045357">
    <property type="entry name" value="Aminopeptidase_N-like_N"/>
</dbReference>
<dbReference type="InterPro" id="IPR027268">
    <property type="entry name" value="Peptidase_M4/M1_CTD_sf"/>
</dbReference>
<evidence type="ECO:0000256" key="12">
    <source>
        <dbReference type="SAM" id="SignalP"/>
    </source>
</evidence>
<dbReference type="GO" id="GO:0070006">
    <property type="term" value="F:metalloaminopeptidase activity"/>
    <property type="evidence" value="ECO:0007669"/>
    <property type="project" value="TreeGrafter"/>
</dbReference>
<organism evidence="15 16">
    <name type="scientific">Sinomicrobium pectinilyticum</name>
    <dbReference type="NCBI Taxonomy" id="1084421"/>
    <lineage>
        <taxon>Bacteria</taxon>
        <taxon>Pseudomonadati</taxon>
        <taxon>Bacteroidota</taxon>
        <taxon>Flavobacteriia</taxon>
        <taxon>Flavobacteriales</taxon>
        <taxon>Flavobacteriaceae</taxon>
        <taxon>Sinomicrobium</taxon>
    </lineage>
</organism>
<comment type="cofactor">
    <cofactor evidence="2">
        <name>Zn(2+)</name>
        <dbReference type="ChEBI" id="CHEBI:29105"/>
    </cofactor>
</comment>
<dbReference type="GO" id="GO:0042277">
    <property type="term" value="F:peptide binding"/>
    <property type="evidence" value="ECO:0007669"/>
    <property type="project" value="TreeGrafter"/>
</dbReference>
<dbReference type="AlphaFoldDB" id="A0A3N0EGP9"/>
<keyword evidence="16" id="KW-1185">Reference proteome</keyword>
<feature type="domain" description="Aminopeptidase N-like N-terminal" evidence="14">
    <location>
        <begin position="34"/>
        <end position="195"/>
    </location>
</feature>
<evidence type="ECO:0000256" key="5">
    <source>
        <dbReference type="ARBA" id="ARBA00015611"/>
    </source>
</evidence>
<dbReference type="GO" id="GO:0043171">
    <property type="term" value="P:peptide catabolic process"/>
    <property type="evidence" value="ECO:0007669"/>
    <property type="project" value="TreeGrafter"/>
</dbReference>
<evidence type="ECO:0000256" key="11">
    <source>
        <dbReference type="ARBA" id="ARBA00023049"/>
    </source>
</evidence>
<dbReference type="PRINTS" id="PR00756">
    <property type="entry name" value="ALADIPTASE"/>
</dbReference>
<accession>A0A3N0EGP9</accession>
<evidence type="ECO:0000256" key="4">
    <source>
        <dbReference type="ARBA" id="ARBA00012564"/>
    </source>
</evidence>
<feature type="domain" description="Peptidase M1 membrane alanine aminopeptidase" evidence="13">
    <location>
        <begin position="234"/>
        <end position="434"/>
    </location>
</feature>
<evidence type="ECO:0000256" key="2">
    <source>
        <dbReference type="ARBA" id="ARBA00001947"/>
    </source>
</evidence>
<dbReference type="GO" id="GO:0016020">
    <property type="term" value="C:membrane"/>
    <property type="evidence" value="ECO:0007669"/>
    <property type="project" value="TreeGrafter"/>
</dbReference>
<keyword evidence="9" id="KW-0378">Hydrolase</keyword>
<gene>
    <name evidence="15" type="ORF">ED312_11020</name>
</gene>
<evidence type="ECO:0000256" key="6">
    <source>
        <dbReference type="ARBA" id="ARBA00022438"/>
    </source>
</evidence>
<evidence type="ECO:0000256" key="8">
    <source>
        <dbReference type="ARBA" id="ARBA00022723"/>
    </source>
</evidence>
<dbReference type="OrthoDB" id="100605at2"/>
<feature type="signal peptide" evidence="12">
    <location>
        <begin position="1"/>
        <end position="19"/>
    </location>
</feature>
<proteinExistence type="inferred from homology"/>
<evidence type="ECO:0000313" key="16">
    <source>
        <dbReference type="Proteomes" id="UP000267469"/>
    </source>
</evidence>
<dbReference type="EMBL" id="RJTM01000075">
    <property type="protein sequence ID" value="RNL87058.1"/>
    <property type="molecule type" value="Genomic_DNA"/>
</dbReference>
<dbReference type="Gene3D" id="2.60.40.1730">
    <property type="entry name" value="tricorn interacting facor f3 domain"/>
    <property type="match status" value="1"/>
</dbReference>
<dbReference type="CDD" id="cd09603">
    <property type="entry name" value="M1_APN_like"/>
    <property type="match status" value="1"/>
</dbReference>
<evidence type="ECO:0000256" key="1">
    <source>
        <dbReference type="ARBA" id="ARBA00000098"/>
    </source>
</evidence>
<comment type="caution">
    <text evidence="15">The sequence shown here is derived from an EMBL/GenBank/DDBJ whole genome shotgun (WGS) entry which is preliminary data.</text>
</comment>
<keyword evidence="7" id="KW-0645">Protease</keyword>
<sequence length="697" mass="81021">MKKLLLYFMLLLNGLYIFAQQTGNIDFTRAEGNIAIDPHREEVTGEVTYFFDVLHPVDSFYIDARKMTFDKVKLNGKEVKFRNDNSRLWILSAQDTSQQNRLTFAYKAIPEKAMYFTGWGLEEGTRQVWTQGQGRYTSNWFPSFDDVSEKVEFDLFVTFGREYKVLANGNLDGIEERDSLITWKYNMQHPMSSYLLALAIGKYDMIRDVSRGGVPMEMYYYPEDKDKAEPTYRYTKRIFDFLEKEIGIPYPWQNYKQAPVRDFLHAGMENTTLTLFADTFMVDSVGYNDRNYLNVNAHELAHQWFGNMVTARSNEHHWLQEGFATYYALLAEREVFGEDYYYWKLYKSAETLAARSENGKGEAVLNAGAGSLTFYEKGAFVLHRLRETAGDGAFRRGVRRYLEKNKYGTAVTSDFMDEVEKISGKDLSGFTDRWLRDSVFPREEAMASLRKNEFIRKLTDFQEGKISRKKRDELLDSDVYYPLKEDIIMQMNRDSVAVNRSRELFRTGDLHVRQALALSLDSVPVSLKAEYESLLSDPSYVTIENALIKLWMNFHEDAAVYLDRTAGIRGFTDRNIRILWLALALSSPVYPSGSDTTVFRQKKAWKEELTGYTSLRYPYETRQNAFAILRRLGLLGDEEMLENLVKACVHRTWSFAQSSRALLKSLLENETYVEEVRKLIPKLGEKERKFLKGIIPE</sequence>
<protein>
    <recommendedName>
        <fullName evidence="5">Aminopeptidase N</fullName>
        <ecNumber evidence="4">3.4.11.2</ecNumber>
    </recommendedName>
</protein>
<keyword evidence="11" id="KW-0482">Metalloprotease</keyword>
<dbReference type="GO" id="GO:0005615">
    <property type="term" value="C:extracellular space"/>
    <property type="evidence" value="ECO:0007669"/>
    <property type="project" value="TreeGrafter"/>
</dbReference>
<evidence type="ECO:0000256" key="7">
    <source>
        <dbReference type="ARBA" id="ARBA00022670"/>
    </source>
</evidence>
<dbReference type="SUPFAM" id="SSF63737">
    <property type="entry name" value="Leukotriene A4 hydrolase N-terminal domain"/>
    <property type="match status" value="1"/>
</dbReference>
<comment type="catalytic activity">
    <reaction evidence="1">
        <text>Release of an N-terminal amino acid, Xaa-|-Yaa- from a peptide, amide or arylamide. Xaa is preferably Ala, but may be most amino acids including Pro (slow action). When a terminal hydrophobic residue is followed by a prolyl residue, the two may be released as an intact Xaa-Pro dipeptide.</text>
        <dbReference type="EC" id="3.4.11.2"/>
    </reaction>
</comment>
<evidence type="ECO:0000259" key="13">
    <source>
        <dbReference type="Pfam" id="PF01433"/>
    </source>
</evidence>
<reference evidence="15 16" key="1">
    <citation type="submission" date="2018-10" db="EMBL/GenBank/DDBJ databases">
        <title>Sinomicrobium pectinilyticum sp. nov., a pectinase-producing bacterium isolated from alkaline and saline soil, and emended description of the genus Sinomicrobium.</title>
        <authorList>
            <person name="Cheng B."/>
            <person name="Li C."/>
            <person name="Lai Q."/>
            <person name="Du M."/>
            <person name="Shao Z."/>
            <person name="Xu P."/>
            <person name="Yang C."/>
        </authorList>
    </citation>
    <scope>NUCLEOTIDE SEQUENCE [LARGE SCALE GENOMIC DNA]</scope>
    <source>
        <strain evidence="15 16">5DNS001</strain>
    </source>
</reference>
<dbReference type="SUPFAM" id="SSF55486">
    <property type="entry name" value="Metalloproteases ('zincins'), catalytic domain"/>
    <property type="match status" value="1"/>
</dbReference>
<dbReference type="EC" id="3.4.11.2" evidence="4"/>
<dbReference type="InterPro" id="IPR042097">
    <property type="entry name" value="Aminopeptidase_N-like_N_sf"/>
</dbReference>
<dbReference type="GO" id="GO:0008270">
    <property type="term" value="F:zinc ion binding"/>
    <property type="evidence" value="ECO:0007669"/>
    <property type="project" value="InterPro"/>
</dbReference>
<dbReference type="InterPro" id="IPR001930">
    <property type="entry name" value="Peptidase_M1"/>
</dbReference>
<evidence type="ECO:0000256" key="9">
    <source>
        <dbReference type="ARBA" id="ARBA00022801"/>
    </source>
</evidence>
<evidence type="ECO:0000259" key="14">
    <source>
        <dbReference type="Pfam" id="PF17900"/>
    </source>
</evidence>
<dbReference type="PANTHER" id="PTHR11533">
    <property type="entry name" value="PROTEASE M1 ZINC METALLOPROTEASE"/>
    <property type="match status" value="1"/>
</dbReference>
<dbReference type="GO" id="GO:0016285">
    <property type="term" value="F:alanyl aminopeptidase activity"/>
    <property type="evidence" value="ECO:0007669"/>
    <property type="project" value="UniProtKB-EC"/>
</dbReference>
<name>A0A3N0EGP9_SINP1</name>
<keyword evidence="6" id="KW-0031">Aminopeptidase</keyword>
<keyword evidence="12" id="KW-0732">Signal</keyword>
<dbReference type="PANTHER" id="PTHR11533:SF174">
    <property type="entry name" value="PUROMYCIN-SENSITIVE AMINOPEPTIDASE-RELATED"/>
    <property type="match status" value="1"/>
</dbReference>